<evidence type="ECO:0000313" key="3">
    <source>
        <dbReference type="Proteomes" id="UP000076584"/>
    </source>
</evidence>
<feature type="region of interest" description="Disordered" evidence="1">
    <location>
        <begin position="511"/>
        <end position="531"/>
    </location>
</feature>
<dbReference type="PANTHER" id="PTHR14614:SF156">
    <property type="entry name" value="PROTEIN-LYSINE N-METHYLTRANSFERASE EFM2"/>
    <property type="match status" value="1"/>
</dbReference>
<name>A0A167E177_COLIC</name>
<sequence length="900" mass="99318">MLLEPKDFPQMWQKPSSDDLLSTLKQLELSPPIWSHKRRRSDIVHEQEATAYFRREVSMYLSSIIKSGLSWIDDDDEKEEIWSEASRRMTERCGRTAMGEITRRWPFREDALTPTFELIIREPPLTGDSLGLKTWGSSYVLAQHLPSIGSTALFRLFDESLGQPRPSVLELGSGTGLLGLAAAALWKAHVILSDLPDIMSNLRHNVEANRATVEKLGGSLDAGALTWGGSGEDEVDQDLFDKKNQFKVVLAADPLYDDCHPDLLAGAFSEQLSTEDDARAVVMVPLRDETTKRLLKSFRDAMGSQELPLACIEEGTLNGQDDWGEAEEGTQVIFASKPTTSSVSTSTHLIAVQFASAPTSSSNPATSPTQPISSRRNEISTTMVGQISYTEEQILFILEQTLAEEKRDVILHEYKKKFGKPLSVSQLRYVKTKYGHDPEFGTAIVNRKLPKNGGNRKTAKSPSKEETVQLGQPVNKIPYSTVMQLPQPSLDHPESLSVNYQNLQCLAGYTSGPLEKSSTPQDLPSLEERTQPQPQVEVFPQGQSQTNTPELSGTYWFDHYAPAAYKTPYGYQPVLHYYNQPRYLSTGQKRQLEEPAELLPSLAARLTPVSVINDPVYLPPTVSGPTEENRAKRMKLEPQGGDSNPISAATPAQMPMNNITYQAMEQSNTNLFDVARPGGSASPINPTTTGNNPYTDGDENELSPWCQFITETDLENRTEDPIPTPPSLQMPQVWNDNAYSNGAPAQGPMSTTTPLSTATNSTAISTDASLTFSDISWNQSFDETLFNLQGNHPASSFQSPELLEAYDPTRDSAFNQAIEGAVQTPAGHSIIETDTSVFGWDGDNQGHFAPAPMSVPQQFSFDNDLGFPSSFEDFDWRVYLSPDDDQAQGFNGQTQTGPPE</sequence>
<evidence type="ECO:0000313" key="2">
    <source>
        <dbReference type="EMBL" id="KZL84580.1"/>
    </source>
</evidence>
<dbReference type="GO" id="GO:0008757">
    <property type="term" value="F:S-adenosylmethionine-dependent methyltransferase activity"/>
    <property type="evidence" value="ECO:0007669"/>
    <property type="project" value="UniProtKB-ARBA"/>
</dbReference>
<gene>
    <name evidence="2" type="ORF">CI238_07193</name>
</gene>
<reference evidence="2 3" key="1">
    <citation type="submission" date="2015-06" db="EMBL/GenBank/DDBJ databases">
        <title>Survival trade-offs in plant roots during colonization by closely related pathogenic and mutualistic fungi.</title>
        <authorList>
            <person name="Hacquard S."/>
            <person name="Kracher B."/>
            <person name="Hiruma K."/>
            <person name="Weinman A."/>
            <person name="Muench P."/>
            <person name="Garrido Oter R."/>
            <person name="Ver Loren van Themaat E."/>
            <person name="Dallerey J.-F."/>
            <person name="Damm U."/>
            <person name="Henrissat B."/>
            <person name="Lespinet O."/>
            <person name="Thon M."/>
            <person name="Kemen E."/>
            <person name="McHardy A.C."/>
            <person name="Schulze-Lefert P."/>
            <person name="O'Connell R.J."/>
        </authorList>
    </citation>
    <scope>NUCLEOTIDE SEQUENCE [LARGE SCALE GENOMIC DNA]</scope>
    <source>
        <strain evidence="2 3">MAFF 238704</strain>
    </source>
</reference>
<dbReference type="InterPro" id="IPR029063">
    <property type="entry name" value="SAM-dependent_MTases_sf"/>
</dbReference>
<dbReference type="Proteomes" id="UP000076584">
    <property type="component" value="Unassembled WGS sequence"/>
</dbReference>
<accession>A0A167E177</accession>
<dbReference type="AlphaFoldDB" id="A0A167E177"/>
<dbReference type="SUPFAM" id="SSF53335">
    <property type="entry name" value="S-adenosyl-L-methionine-dependent methyltransferases"/>
    <property type="match status" value="1"/>
</dbReference>
<evidence type="ECO:0000256" key="1">
    <source>
        <dbReference type="SAM" id="MobiDB-lite"/>
    </source>
</evidence>
<dbReference type="InterPro" id="IPR019410">
    <property type="entry name" value="Methyltransf_16"/>
</dbReference>
<comment type="caution">
    <text evidence="2">The sequence shown here is derived from an EMBL/GenBank/DDBJ whole genome shotgun (WGS) entry which is preliminary data.</text>
</comment>
<dbReference type="STRING" id="1573173.A0A167E177"/>
<dbReference type="GO" id="GO:0005829">
    <property type="term" value="C:cytosol"/>
    <property type="evidence" value="ECO:0007669"/>
    <property type="project" value="TreeGrafter"/>
</dbReference>
<dbReference type="Pfam" id="PF10294">
    <property type="entry name" value="Methyltransf_16"/>
    <property type="match status" value="1"/>
</dbReference>
<dbReference type="PANTHER" id="PTHR14614">
    <property type="entry name" value="HEPATOCELLULAR CARCINOMA-ASSOCIATED ANTIGEN"/>
    <property type="match status" value="1"/>
</dbReference>
<keyword evidence="3" id="KW-1185">Reference proteome</keyword>
<organism evidence="2 3">
    <name type="scientific">Colletotrichum incanum</name>
    <name type="common">Soybean anthracnose fungus</name>
    <dbReference type="NCBI Taxonomy" id="1573173"/>
    <lineage>
        <taxon>Eukaryota</taxon>
        <taxon>Fungi</taxon>
        <taxon>Dikarya</taxon>
        <taxon>Ascomycota</taxon>
        <taxon>Pezizomycotina</taxon>
        <taxon>Sordariomycetes</taxon>
        <taxon>Hypocreomycetidae</taxon>
        <taxon>Glomerellales</taxon>
        <taxon>Glomerellaceae</taxon>
        <taxon>Colletotrichum</taxon>
        <taxon>Colletotrichum spaethianum species complex</taxon>
    </lineage>
</organism>
<protein>
    <submittedName>
        <fullName evidence="2">Rapid response to glucose protein</fullName>
    </submittedName>
</protein>
<dbReference type="EMBL" id="LFIW01000856">
    <property type="protein sequence ID" value="KZL84580.1"/>
    <property type="molecule type" value="Genomic_DNA"/>
</dbReference>
<dbReference type="Gene3D" id="3.40.50.150">
    <property type="entry name" value="Vaccinia Virus protein VP39"/>
    <property type="match status" value="1"/>
</dbReference>
<feature type="region of interest" description="Disordered" evidence="1">
    <location>
        <begin position="445"/>
        <end position="473"/>
    </location>
</feature>
<proteinExistence type="predicted"/>